<dbReference type="Pfam" id="PF13374">
    <property type="entry name" value="TPR_10"/>
    <property type="match status" value="1"/>
</dbReference>
<keyword evidence="2" id="KW-0805">Transcription regulation</keyword>
<dbReference type="Gene3D" id="3.40.50.300">
    <property type="entry name" value="P-loop containing nucleotide triphosphate hydrolases"/>
    <property type="match status" value="1"/>
</dbReference>
<keyword evidence="4" id="KW-0804">Transcription</keyword>
<dbReference type="GO" id="GO:0000160">
    <property type="term" value="P:phosphorelay signal transduction system"/>
    <property type="evidence" value="ECO:0007669"/>
    <property type="project" value="InterPro"/>
</dbReference>
<evidence type="ECO:0000256" key="4">
    <source>
        <dbReference type="ARBA" id="ARBA00023163"/>
    </source>
</evidence>
<dbReference type="GO" id="GO:0043531">
    <property type="term" value="F:ADP binding"/>
    <property type="evidence" value="ECO:0007669"/>
    <property type="project" value="InterPro"/>
</dbReference>
<dbReference type="InterPro" id="IPR016032">
    <property type="entry name" value="Sig_transdc_resp-reg_C-effctor"/>
</dbReference>
<dbReference type="GO" id="GO:0003677">
    <property type="term" value="F:DNA binding"/>
    <property type="evidence" value="ECO:0007669"/>
    <property type="project" value="UniProtKB-UniRule"/>
</dbReference>
<dbReference type="Gene3D" id="1.10.10.10">
    <property type="entry name" value="Winged helix-like DNA-binding domain superfamily/Winged helix DNA-binding domain"/>
    <property type="match status" value="1"/>
</dbReference>
<dbReference type="PROSITE" id="PS51755">
    <property type="entry name" value="OMPR_PHOB"/>
    <property type="match status" value="1"/>
</dbReference>
<keyword evidence="3 5" id="KW-0238">DNA-binding</keyword>
<dbReference type="PANTHER" id="PTHR35807">
    <property type="entry name" value="TRANSCRIPTIONAL REGULATOR REDD-RELATED"/>
    <property type="match status" value="1"/>
</dbReference>
<accession>A0A5N0V615</accession>
<dbReference type="Pfam" id="PF00486">
    <property type="entry name" value="Trans_reg_C"/>
    <property type="match status" value="1"/>
</dbReference>
<dbReference type="InterPro" id="IPR027417">
    <property type="entry name" value="P-loop_NTPase"/>
</dbReference>
<organism evidence="7 8">
    <name type="scientific">Amycolatopsis acidicola</name>
    <dbReference type="NCBI Taxonomy" id="2596893"/>
    <lineage>
        <taxon>Bacteria</taxon>
        <taxon>Bacillati</taxon>
        <taxon>Actinomycetota</taxon>
        <taxon>Actinomycetes</taxon>
        <taxon>Pseudonocardiales</taxon>
        <taxon>Pseudonocardiaceae</taxon>
        <taxon>Amycolatopsis</taxon>
    </lineage>
</organism>
<dbReference type="PANTHER" id="PTHR35807:SF1">
    <property type="entry name" value="TRANSCRIPTIONAL REGULATOR REDD"/>
    <property type="match status" value="1"/>
</dbReference>
<dbReference type="SMART" id="SM00028">
    <property type="entry name" value="TPR"/>
    <property type="match status" value="4"/>
</dbReference>
<dbReference type="SMART" id="SM00862">
    <property type="entry name" value="Trans_reg_C"/>
    <property type="match status" value="1"/>
</dbReference>
<evidence type="ECO:0000256" key="1">
    <source>
        <dbReference type="ARBA" id="ARBA00005820"/>
    </source>
</evidence>
<dbReference type="Gene3D" id="1.25.40.10">
    <property type="entry name" value="Tetratricopeptide repeat domain"/>
    <property type="match status" value="2"/>
</dbReference>
<dbReference type="InterPro" id="IPR005158">
    <property type="entry name" value="BTAD"/>
</dbReference>
<dbReference type="AlphaFoldDB" id="A0A5N0V615"/>
<dbReference type="EMBL" id="VMNW02000015">
    <property type="protein sequence ID" value="KAA9161859.1"/>
    <property type="molecule type" value="Genomic_DNA"/>
</dbReference>
<feature type="domain" description="OmpR/PhoB-type" evidence="6">
    <location>
        <begin position="1"/>
        <end position="99"/>
    </location>
</feature>
<protein>
    <submittedName>
        <fullName evidence="7">Tetratricopeptide repeat protein</fullName>
    </submittedName>
</protein>
<dbReference type="InterPro" id="IPR036388">
    <property type="entry name" value="WH-like_DNA-bd_sf"/>
</dbReference>
<evidence type="ECO:0000256" key="5">
    <source>
        <dbReference type="PROSITE-ProRule" id="PRU01091"/>
    </source>
</evidence>
<dbReference type="Pfam" id="PF03704">
    <property type="entry name" value="BTAD"/>
    <property type="match status" value="1"/>
</dbReference>
<evidence type="ECO:0000256" key="3">
    <source>
        <dbReference type="ARBA" id="ARBA00023125"/>
    </source>
</evidence>
<dbReference type="GO" id="GO:0006355">
    <property type="term" value="P:regulation of DNA-templated transcription"/>
    <property type="evidence" value="ECO:0007669"/>
    <property type="project" value="InterPro"/>
</dbReference>
<dbReference type="RefSeq" id="WP_144750236.1">
    <property type="nucleotide sequence ID" value="NZ_VMNW02000015.1"/>
</dbReference>
<dbReference type="SUPFAM" id="SSF48452">
    <property type="entry name" value="TPR-like"/>
    <property type="match status" value="2"/>
</dbReference>
<proteinExistence type="inferred from homology"/>
<comment type="similarity">
    <text evidence="1">Belongs to the AfsR/DnrI/RedD regulatory family.</text>
</comment>
<dbReference type="InterPro" id="IPR001867">
    <property type="entry name" value="OmpR/PhoB-type_DNA-bd"/>
</dbReference>
<dbReference type="PRINTS" id="PR00364">
    <property type="entry name" value="DISEASERSIST"/>
</dbReference>
<evidence type="ECO:0000313" key="7">
    <source>
        <dbReference type="EMBL" id="KAA9161859.1"/>
    </source>
</evidence>
<dbReference type="Pfam" id="PF13424">
    <property type="entry name" value="TPR_12"/>
    <property type="match status" value="1"/>
</dbReference>
<evidence type="ECO:0000256" key="2">
    <source>
        <dbReference type="ARBA" id="ARBA00023015"/>
    </source>
</evidence>
<dbReference type="SUPFAM" id="SSF46894">
    <property type="entry name" value="C-terminal effector domain of the bipartite response regulators"/>
    <property type="match status" value="1"/>
</dbReference>
<dbReference type="OrthoDB" id="7628974at2"/>
<evidence type="ECO:0000313" key="8">
    <source>
        <dbReference type="Proteomes" id="UP000319769"/>
    </source>
</evidence>
<dbReference type="InterPro" id="IPR019734">
    <property type="entry name" value="TPR_rpt"/>
</dbReference>
<name>A0A5N0V615_9PSEU</name>
<keyword evidence="8" id="KW-1185">Reference proteome</keyword>
<reference evidence="7" key="1">
    <citation type="submission" date="2019-09" db="EMBL/GenBank/DDBJ databases">
        <authorList>
            <person name="Teo W.F.A."/>
            <person name="Duangmal K."/>
        </authorList>
    </citation>
    <scope>NUCLEOTIDE SEQUENCE [LARGE SCALE GENOMIC DNA]</scope>
    <source>
        <strain evidence="7">K81G1</strain>
    </source>
</reference>
<dbReference type="InterPro" id="IPR011990">
    <property type="entry name" value="TPR-like_helical_dom_sf"/>
</dbReference>
<gene>
    <name evidence="7" type="ORF">FPZ12_013445</name>
</gene>
<dbReference type="InterPro" id="IPR051677">
    <property type="entry name" value="AfsR-DnrI-RedD_regulator"/>
</dbReference>
<dbReference type="SMART" id="SM01043">
    <property type="entry name" value="BTAD"/>
    <property type="match status" value="1"/>
</dbReference>
<evidence type="ECO:0000259" key="6">
    <source>
        <dbReference type="PROSITE" id="PS51755"/>
    </source>
</evidence>
<dbReference type="SUPFAM" id="SSF52540">
    <property type="entry name" value="P-loop containing nucleoside triphosphate hydrolases"/>
    <property type="match status" value="1"/>
</dbReference>
<feature type="DNA-binding region" description="OmpR/PhoB-type" evidence="5">
    <location>
        <begin position="1"/>
        <end position="99"/>
    </location>
</feature>
<dbReference type="CDD" id="cd15831">
    <property type="entry name" value="BTAD"/>
    <property type="match status" value="1"/>
</dbReference>
<sequence>MREALRIQLLGPVRLLAGETPVPIGGPAVRGLLALLALDADRIVALDDLIDALWGHDPPATARTIVHGNVSLLRRVMRSFDPPNQALIETVAPGYRLIIDPDRIDLFRARKLLAEADEAPLRERTELLAEAYRLWRGPELSDVPASLRAPELAELRLAVHGARVDAELALGRHAELIVELSTMVRENPRAERTVGQLMRALYYSGRRAEALEVYRTMARRVSDTFGIDPGAEVRELHERILNDNLPPMSGAEPGTEVDVTRVVPRQLPPAGPLAGRDAELAWLNGLPDGAVAVVTGAAGVGKTALVVSWAHRVATRFPDGVLFASLSGSAEVLTQFLLGLGVPAADLPEQASERVALYRSLIAGRRVLVLLDDAGSAEQVRDLLPPGGASLALVTSRARLDGLVVSNAARVRRLDPLAREDSVRLIAELAGGEAAEHHERLARLCGDLPLALRIVGARLAAGPQWTIEEFVARLESERTRLAALDVDDAGVRAALDVSYRGLPDEVAGTFRALGVVSLETSGPHLVAALENVTLAESRRRLRVLTAHHLLFEQGQDVFTQHDLIRLYQREVAGPAEEVVARAVRYYQAAADRARRKLLRIVDPVDFLDVPVEAPALGCYDDALAWFAAEWPNIVAVCAAAQEAGRHEDVWRLVRVAHTYRVVRPLWGEWARLIRIGMESALACGDDQARYWMLISRCAFALTFEVGDGGLADAEQALEFARRLGDPRLTLSAQIHRGCALTLSGRFDEAIECLQAVIAETERSGEEELLGQALNNCAEAEKQAGKYVEAVEHQLASLEIDQRLGDDSYAVVSLNNLAELYLFLGDLNTAASYSRAAIELAENRGFLLQEAVARTTLSRISRERGDFEGARVQLRLSLELRKRVSPLRSPAIEDELAALRP</sequence>
<dbReference type="Proteomes" id="UP000319769">
    <property type="component" value="Unassembled WGS sequence"/>
</dbReference>
<comment type="caution">
    <text evidence="7">The sequence shown here is derived from an EMBL/GenBank/DDBJ whole genome shotgun (WGS) entry which is preliminary data.</text>
</comment>